<dbReference type="OrthoDB" id="2417614at2759"/>
<keyword evidence="4" id="KW-1185">Reference proteome</keyword>
<dbReference type="SMART" id="SM00974">
    <property type="entry name" value="T5orf172"/>
    <property type="match status" value="1"/>
</dbReference>
<name>A0A2J5HIL7_9EURO</name>
<organism evidence="3 4">
    <name type="scientific">Aspergillus taichungensis</name>
    <dbReference type="NCBI Taxonomy" id="482145"/>
    <lineage>
        <taxon>Eukaryota</taxon>
        <taxon>Fungi</taxon>
        <taxon>Dikarya</taxon>
        <taxon>Ascomycota</taxon>
        <taxon>Pezizomycotina</taxon>
        <taxon>Eurotiomycetes</taxon>
        <taxon>Eurotiomycetidae</taxon>
        <taxon>Eurotiales</taxon>
        <taxon>Aspergillaceae</taxon>
        <taxon>Aspergillus</taxon>
        <taxon>Aspergillus subgen. Circumdati</taxon>
    </lineage>
</organism>
<gene>
    <name evidence="3" type="ORF">BDW42DRAFT_196952</name>
</gene>
<sequence length="426" mass="46753">MPNNHKAGSALGRTDSLDPTTTCKGVTGNGRPCRRPLASSTNSSPAASPSKHAKHTDAGSSYCWQHKDQAPAPAAHGATHTPHNPQLKPRTSVDTLMDRLGVLEINDSQDASKKRRNHRRRTDVPPQKETKRTLCCCFEVLVEDDDPVPSRPANPAAGSAERPPPMQQMPSNANLGRPQRPSGKPSTSSQAHLLSPSQTPSRPSLHSAPDSTSSNTKALLSWIPPELSPQATSALLSELAKPISDADEPGYIYMFWVTPATTTRSGPPPADVARSLLPTPESQSHSRARRTSDAIQTARGFTTPAGQSAGSTIRLKIGRTSNVNRRLTEWSRQCSHDLTLIRYYPYSPGRPEGLPPADFQEGKVPHVHRVERLTHLELGDLRLRDLGKCEECGKEHREWFEVPADKAELKRVDECIRRWVKWAESQ</sequence>
<dbReference type="PANTHER" id="PTHR28094">
    <property type="entry name" value="MEIOTICALLY UP-REGULATED GENE 113 PROTEIN"/>
    <property type="match status" value="1"/>
</dbReference>
<proteinExistence type="predicted"/>
<dbReference type="PANTHER" id="PTHR28094:SF2">
    <property type="entry name" value="BACTERIOPHAGE T5 ORF172 DNA-BINDING DOMAIN-CONTAINING PROTEIN"/>
    <property type="match status" value="1"/>
</dbReference>
<evidence type="ECO:0000313" key="4">
    <source>
        <dbReference type="Proteomes" id="UP000235023"/>
    </source>
</evidence>
<feature type="region of interest" description="Disordered" evidence="1">
    <location>
        <begin position="104"/>
        <end position="129"/>
    </location>
</feature>
<reference evidence="4" key="1">
    <citation type="submission" date="2017-12" db="EMBL/GenBank/DDBJ databases">
        <authorList>
            <consortium name="DOE Joint Genome Institute"/>
            <person name="Mondo S.J."/>
            <person name="Kjaerbolling I."/>
            <person name="Vesth T.C."/>
            <person name="Frisvad J.C."/>
            <person name="Nybo J.L."/>
            <person name="Theobald S."/>
            <person name="Kuo A."/>
            <person name="Bowyer P."/>
            <person name="Matsuda Y."/>
            <person name="Lyhne E.K."/>
            <person name="Kogle M.E."/>
            <person name="Clum A."/>
            <person name="Lipzen A."/>
            <person name="Salamov A."/>
            <person name="Ngan C.Y."/>
            <person name="Daum C."/>
            <person name="Chiniquy J."/>
            <person name="Barry K."/>
            <person name="LaButti K."/>
            <person name="Haridas S."/>
            <person name="Simmons B.A."/>
            <person name="Magnuson J.K."/>
            <person name="Mortensen U.H."/>
            <person name="Larsen T.O."/>
            <person name="Grigoriev I.V."/>
            <person name="Baker S.E."/>
            <person name="Andersen M.R."/>
            <person name="Nordberg H.P."/>
            <person name="Cantor M.N."/>
            <person name="Hua S.X."/>
        </authorList>
    </citation>
    <scope>NUCLEOTIDE SEQUENCE [LARGE SCALE GENOMIC DNA]</scope>
    <source>
        <strain evidence="4">IBT 19404</strain>
    </source>
</reference>
<evidence type="ECO:0000313" key="3">
    <source>
        <dbReference type="EMBL" id="PLN76771.1"/>
    </source>
</evidence>
<accession>A0A2J5HIL7</accession>
<feature type="compositionally biased region" description="Low complexity" evidence="1">
    <location>
        <begin position="70"/>
        <end position="83"/>
    </location>
</feature>
<dbReference type="AlphaFoldDB" id="A0A2J5HIL7"/>
<evidence type="ECO:0000256" key="1">
    <source>
        <dbReference type="SAM" id="MobiDB-lite"/>
    </source>
</evidence>
<dbReference type="EMBL" id="KZ559610">
    <property type="protein sequence ID" value="PLN76771.1"/>
    <property type="molecule type" value="Genomic_DNA"/>
</dbReference>
<evidence type="ECO:0000259" key="2">
    <source>
        <dbReference type="SMART" id="SM00974"/>
    </source>
</evidence>
<dbReference type="Pfam" id="PF10544">
    <property type="entry name" value="T5orf172"/>
    <property type="match status" value="1"/>
</dbReference>
<feature type="domain" description="Bacteriophage T5 Orf172 DNA-binding" evidence="2">
    <location>
        <begin position="309"/>
        <end position="419"/>
    </location>
</feature>
<feature type="region of interest" description="Disordered" evidence="1">
    <location>
        <begin position="145"/>
        <end position="216"/>
    </location>
</feature>
<feature type="compositionally biased region" description="Polar residues" evidence="1">
    <location>
        <begin position="184"/>
        <end position="216"/>
    </location>
</feature>
<dbReference type="InterPro" id="IPR053006">
    <property type="entry name" value="Meiosis_regulatory"/>
</dbReference>
<dbReference type="InterPro" id="IPR018306">
    <property type="entry name" value="Phage_T5_Orf172_DNA-bd"/>
</dbReference>
<feature type="region of interest" description="Disordered" evidence="1">
    <location>
        <begin position="278"/>
        <end position="309"/>
    </location>
</feature>
<feature type="compositionally biased region" description="Low complexity" evidence="1">
    <location>
        <begin position="36"/>
        <end position="50"/>
    </location>
</feature>
<dbReference type="Proteomes" id="UP000235023">
    <property type="component" value="Unassembled WGS sequence"/>
</dbReference>
<feature type="region of interest" description="Disordered" evidence="1">
    <location>
        <begin position="1"/>
        <end position="90"/>
    </location>
</feature>
<protein>
    <submittedName>
        <fullName evidence="3">DUF1766-domain-containing protein</fullName>
    </submittedName>
</protein>